<name>A0AAD5KCB7_9FUNG</name>
<feature type="region of interest" description="Disordered" evidence="1">
    <location>
        <begin position="361"/>
        <end position="381"/>
    </location>
</feature>
<proteinExistence type="predicted"/>
<keyword evidence="3" id="KW-1185">Reference proteome</keyword>
<evidence type="ECO:0000313" key="3">
    <source>
        <dbReference type="Proteomes" id="UP001209540"/>
    </source>
</evidence>
<gene>
    <name evidence="2" type="ORF">BDA99DRAFT_79915</name>
</gene>
<evidence type="ECO:0000256" key="1">
    <source>
        <dbReference type="SAM" id="MobiDB-lite"/>
    </source>
</evidence>
<feature type="region of interest" description="Disordered" evidence="1">
    <location>
        <begin position="403"/>
        <end position="422"/>
    </location>
</feature>
<reference evidence="2" key="2">
    <citation type="submission" date="2023-02" db="EMBL/GenBank/DDBJ databases">
        <authorList>
            <consortium name="DOE Joint Genome Institute"/>
            <person name="Mondo S.J."/>
            <person name="Chang Y."/>
            <person name="Wang Y."/>
            <person name="Ahrendt S."/>
            <person name="Andreopoulos W."/>
            <person name="Barry K."/>
            <person name="Beard J."/>
            <person name="Benny G.L."/>
            <person name="Blankenship S."/>
            <person name="Bonito G."/>
            <person name="Cuomo C."/>
            <person name="Desiro A."/>
            <person name="Gervers K.A."/>
            <person name="Hundley H."/>
            <person name="Kuo A."/>
            <person name="LaButti K."/>
            <person name="Lang B.F."/>
            <person name="Lipzen A."/>
            <person name="O'Donnell K."/>
            <person name="Pangilinan J."/>
            <person name="Reynolds N."/>
            <person name="Sandor L."/>
            <person name="Smith M.W."/>
            <person name="Tsang A."/>
            <person name="Grigoriev I.V."/>
            <person name="Stajich J.E."/>
            <person name="Spatafora J.W."/>
        </authorList>
    </citation>
    <scope>NUCLEOTIDE SEQUENCE</scope>
    <source>
        <strain evidence="2">RSA 2281</strain>
    </source>
</reference>
<dbReference type="EMBL" id="JAIXMP010000015">
    <property type="protein sequence ID" value="KAI9261583.1"/>
    <property type="molecule type" value="Genomic_DNA"/>
</dbReference>
<protein>
    <submittedName>
        <fullName evidence="2">Uncharacterized protein</fullName>
    </submittedName>
</protein>
<evidence type="ECO:0000313" key="2">
    <source>
        <dbReference type="EMBL" id="KAI9261583.1"/>
    </source>
</evidence>
<reference evidence="2" key="1">
    <citation type="journal article" date="2022" name="IScience">
        <title>Evolution of zygomycete secretomes and the origins of terrestrial fungal ecologies.</title>
        <authorList>
            <person name="Chang Y."/>
            <person name="Wang Y."/>
            <person name="Mondo S."/>
            <person name="Ahrendt S."/>
            <person name="Andreopoulos W."/>
            <person name="Barry K."/>
            <person name="Beard J."/>
            <person name="Benny G.L."/>
            <person name="Blankenship S."/>
            <person name="Bonito G."/>
            <person name="Cuomo C."/>
            <person name="Desiro A."/>
            <person name="Gervers K.A."/>
            <person name="Hundley H."/>
            <person name="Kuo A."/>
            <person name="LaButti K."/>
            <person name="Lang B.F."/>
            <person name="Lipzen A."/>
            <person name="O'Donnell K."/>
            <person name="Pangilinan J."/>
            <person name="Reynolds N."/>
            <person name="Sandor L."/>
            <person name="Smith M.E."/>
            <person name="Tsang A."/>
            <person name="Grigoriev I.V."/>
            <person name="Stajich J.E."/>
            <person name="Spatafora J.W."/>
        </authorList>
    </citation>
    <scope>NUCLEOTIDE SEQUENCE</scope>
    <source>
        <strain evidence="2">RSA 2281</strain>
    </source>
</reference>
<dbReference type="Proteomes" id="UP001209540">
    <property type="component" value="Unassembled WGS sequence"/>
</dbReference>
<accession>A0AAD5KCB7</accession>
<sequence length="571" mass="60842">MYVSVIVIHKIIDYCWYKHPERAAVVATGAFVAHSVFFRYDASARTDRVLRLAKFFRLVLPLPVLPAQLGTSVPVVESRVRVATVRPMTHCLDIEEGHGLGEEVSFFVKIRQECYEAHKARLERLASVQSTKVVGSIAPAVALLPRRRRRFRMMASVFRPLTPLNRELPQTSRAELGDSDAVLGHVLEIDPPTERDIEMEDFVERFESMHLCTIPVSPSPSIMSYDSFDETPPVVEPFVEGASSAADLGDSNVVPIYMPVEVEAIADDGVDMLEGDSSTAFAVVDEYAPGNVQQEENQFNLQHVVDPLVDPTVVLNVPASGLATASMQMTSGLATASMSVTSEPASAFKSPVVDNVTSATLSASGSTMRKPSGSVMSNMTSGLASASKSSGFGLATASTDLASGSVKRKTSGSAMSQGSGHLASGLASASTRMTSGLASASMSSLPAVVSVVDPSVPTPQKNNHDFNFTFSFDSSLPPALSLVPPPSSSTSSSFTFSFPAPSSSSSLPEASVAQLAVVEDEAGEVVGELGVDLLEALATVSDMSDEDYEVFKRLYFDEYGVDWGELVNSLV</sequence>
<dbReference type="AlphaFoldDB" id="A0AAD5KCB7"/>
<organism evidence="2 3">
    <name type="scientific">Phascolomyces articulosus</name>
    <dbReference type="NCBI Taxonomy" id="60185"/>
    <lineage>
        <taxon>Eukaryota</taxon>
        <taxon>Fungi</taxon>
        <taxon>Fungi incertae sedis</taxon>
        <taxon>Mucoromycota</taxon>
        <taxon>Mucoromycotina</taxon>
        <taxon>Mucoromycetes</taxon>
        <taxon>Mucorales</taxon>
        <taxon>Lichtheimiaceae</taxon>
        <taxon>Phascolomyces</taxon>
    </lineage>
</organism>
<comment type="caution">
    <text evidence="2">The sequence shown here is derived from an EMBL/GenBank/DDBJ whole genome shotgun (WGS) entry which is preliminary data.</text>
</comment>